<evidence type="ECO:0000313" key="1">
    <source>
        <dbReference type="EMBL" id="CAE0354093.1"/>
    </source>
</evidence>
<sequence>MTERNNMTLVELTQDYINSLFNLFSFINNESTLRSVSFSNFIIETGDELNTILTCCLGLDSLSFTSCIFTGYKRIRPSAKIGSLSSLQFTDSKHWYLSPEEFLASFVLKAFPPSLSKIKVDDHTLILPDEPDSSD</sequence>
<reference evidence="1" key="1">
    <citation type="submission" date="2021-01" db="EMBL/GenBank/DDBJ databases">
        <authorList>
            <person name="Corre E."/>
            <person name="Pelletier E."/>
            <person name="Niang G."/>
            <person name="Scheremetjew M."/>
            <person name="Finn R."/>
            <person name="Kale V."/>
            <person name="Holt S."/>
            <person name="Cochrane G."/>
            <person name="Meng A."/>
            <person name="Brown T."/>
            <person name="Cohen L."/>
        </authorList>
    </citation>
    <scope>NUCLEOTIDE SEQUENCE</scope>
    <source>
        <strain evidence="1">FSP1.4</strain>
    </source>
</reference>
<dbReference type="EMBL" id="HBII01031382">
    <property type="protein sequence ID" value="CAE0354093.1"/>
    <property type="molecule type" value="Transcribed_RNA"/>
</dbReference>
<dbReference type="AlphaFoldDB" id="A0A7S3JIP1"/>
<accession>A0A7S3JIP1</accession>
<protein>
    <submittedName>
        <fullName evidence="1">Uncharacterized protein</fullName>
    </submittedName>
</protein>
<organism evidence="1">
    <name type="scientific">Euplotes harpa</name>
    <dbReference type="NCBI Taxonomy" id="151035"/>
    <lineage>
        <taxon>Eukaryota</taxon>
        <taxon>Sar</taxon>
        <taxon>Alveolata</taxon>
        <taxon>Ciliophora</taxon>
        <taxon>Intramacronucleata</taxon>
        <taxon>Spirotrichea</taxon>
        <taxon>Hypotrichia</taxon>
        <taxon>Euplotida</taxon>
        <taxon>Euplotidae</taxon>
        <taxon>Euplotes</taxon>
    </lineage>
</organism>
<proteinExistence type="predicted"/>
<gene>
    <name evidence="1" type="ORF">EHAR0213_LOCUS13009</name>
</gene>
<name>A0A7S3JIP1_9SPIT</name>